<dbReference type="EMBL" id="MHRX01000028">
    <property type="protein sequence ID" value="OHA33664.1"/>
    <property type="molecule type" value="Genomic_DNA"/>
</dbReference>
<organism evidence="1 2">
    <name type="scientific">Candidatus Taylorbacteria bacterium RIFCSPLOWO2_01_FULL_45_15b</name>
    <dbReference type="NCBI Taxonomy" id="1802319"/>
    <lineage>
        <taxon>Bacteria</taxon>
        <taxon>Candidatus Tayloriibacteriota</taxon>
    </lineage>
</organism>
<sequence>MIQIDRITSFDRDEIERLRGSKWKITSQDESQSTLAEIDLDSLPIESMPQDSFNGITEINLPYDARTFRAIWESRDRIPKSWNGKIFLFYGTKFGGIPHHREHVLALVGANGPWRQELHALGDCI</sequence>
<gene>
    <name evidence="1" type="ORF">A2928_01795</name>
</gene>
<dbReference type="AlphaFoldDB" id="A0A1G2NC49"/>
<evidence type="ECO:0000313" key="2">
    <source>
        <dbReference type="Proteomes" id="UP000176221"/>
    </source>
</evidence>
<dbReference type="Proteomes" id="UP000176221">
    <property type="component" value="Unassembled WGS sequence"/>
</dbReference>
<comment type="caution">
    <text evidence="1">The sequence shown here is derived from an EMBL/GenBank/DDBJ whole genome shotgun (WGS) entry which is preliminary data.</text>
</comment>
<reference evidence="1 2" key="1">
    <citation type="journal article" date="2016" name="Nat. Commun.">
        <title>Thousands of microbial genomes shed light on interconnected biogeochemical processes in an aquifer system.</title>
        <authorList>
            <person name="Anantharaman K."/>
            <person name="Brown C.T."/>
            <person name="Hug L.A."/>
            <person name="Sharon I."/>
            <person name="Castelle C.J."/>
            <person name="Probst A.J."/>
            <person name="Thomas B.C."/>
            <person name="Singh A."/>
            <person name="Wilkins M.J."/>
            <person name="Karaoz U."/>
            <person name="Brodie E.L."/>
            <person name="Williams K.H."/>
            <person name="Hubbard S.S."/>
            <person name="Banfield J.F."/>
        </authorList>
    </citation>
    <scope>NUCLEOTIDE SEQUENCE [LARGE SCALE GENOMIC DNA]</scope>
</reference>
<proteinExistence type="predicted"/>
<evidence type="ECO:0000313" key="1">
    <source>
        <dbReference type="EMBL" id="OHA33664.1"/>
    </source>
</evidence>
<protein>
    <submittedName>
        <fullName evidence="1">Uncharacterized protein</fullName>
    </submittedName>
</protein>
<dbReference type="STRING" id="1802319.A2928_01795"/>
<name>A0A1G2NC49_9BACT</name>
<accession>A0A1G2NC49</accession>